<reference evidence="2" key="1">
    <citation type="submission" date="2022-11" db="EMBL/GenBank/DDBJ databases">
        <title>Dyadobacter pollutisoli sp. nov., isolated from plastic dumped soil.</title>
        <authorList>
            <person name="Kim J.M."/>
            <person name="Kim K.R."/>
            <person name="Lee J.K."/>
            <person name="Hao L."/>
            <person name="Jeon C.O."/>
        </authorList>
    </citation>
    <scope>NUCLEOTIDE SEQUENCE</scope>
    <source>
        <strain evidence="2">U1</strain>
    </source>
</reference>
<feature type="signal peptide" evidence="1">
    <location>
        <begin position="1"/>
        <end position="20"/>
    </location>
</feature>
<dbReference type="InterPro" id="IPR012334">
    <property type="entry name" value="Pectin_lyas_fold"/>
</dbReference>
<evidence type="ECO:0000313" key="3">
    <source>
        <dbReference type="Proteomes" id="UP001164653"/>
    </source>
</evidence>
<dbReference type="SMART" id="SM00710">
    <property type="entry name" value="PbH1"/>
    <property type="match status" value="11"/>
</dbReference>
<dbReference type="InterPro" id="IPR011050">
    <property type="entry name" value="Pectin_lyase_fold/virulence"/>
</dbReference>
<feature type="chain" id="PRO_5039483143" description="Right handed beta helix domain-containing protein" evidence="1">
    <location>
        <begin position="21"/>
        <end position="625"/>
    </location>
</feature>
<evidence type="ECO:0000313" key="2">
    <source>
        <dbReference type="EMBL" id="WAC11914.1"/>
    </source>
</evidence>
<sequence length="625" mass="67177">MKNIVFFLLVILNCSFPVNAQSGVTKKKPTSKPLVVRQSSGFVTPEEFGAKVNDSQDDTESIQHAIDSGKNVTFANGQYLVKSLKGRSGLTLKGSGHTVLKATISGDVITLIGVSNVRIENLSIDGGGQTIDKFSGIRGVTGIRVNKSSQITLKSIYISKCGIINQENPQVDNGFSGMGISVRCDLGPVSNILIENVYVEDIAGGGMNGGDGIYIAGYNNDTSVVTKAVTIKKCFVKRVGRHCYTVAGGVGKYSMPTQVTILNCSGAQAGLSGVDIEDGRNVTIQNSTFINCGNYYNFYDSNVYGVTYRLRSGIATSNHSENIRLSGVTIYNCYYGISFQATRQLTVDNTKVGQSESSDIFQGGASGGTSMLISDSQFKTAKPCMQYYLPKGDAGLIVRNTSFSGEVLISSIKNGTYRNCTFGKGIKLVAGSKSIQSVNFENCTFKALSDHAVKSANISYLAQEISFIGCKFLGNGKFDGINIPYNGAIDWIISKSSFNKLANGIMVTNGNSKNVFNKIEDCRFSEVDNGINIIQGITKVSIKGNSFSSVRDWAIHISEQPDSQLINNIISGNTGGKLVNNGIRIDAKSEVIKSNQIINNNFKSARTKKYSISNNQPSTILKTNN</sequence>
<dbReference type="RefSeq" id="WP_244822218.1">
    <property type="nucleotide sequence ID" value="NZ_CP112998.1"/>
</dbReference>
<dbReference type="Gene3D" id="2.160.20.10">
    <property type="entry name" value="Single-stranded right-handed beta-helix, Pectin lyase-like"/>
    <property type="match status" value="2"/>
</dbReference>
<name>A0A9E8N8J7_9BACT</name>
<keyword evidence="3" id="KW-1185">Reference proteome</keyword>
<keyword evidence="1" id="KW-0732">Signal</keyword>
<dbReference type="Proteomes" id="UP001164653">
    <property type="component" value="Chromosome"/>
</dbReference>
<organism evidence="2 3">
    <name type="scientific">Dyadobacter pollutisoli</name>
    <dbReference type="NCBI Taxonomy" id="2910158"/>
    <lineage>
        <taxon>Bacteria</taxon>
        <taxon>Pseudomonadati</taxon>
        <taxon>Bacteroidota</taxon>
        <taxon>Cytophagia</taxon>
        <taxon>Cytophagales</taxon>
        <taxon>Spirosomataceae</taxon>
        <taxon>Dyadobacter</taxon>
    </lineage>
</organism>
<dbReference type="InterPro" id="IPR006626">
    <property type="entry name" value="PbH1"/>
</dbReference>
<proteinExistence type="predicted"/>
<dbReference type="KEGG" id="dpf:ON006_29815"/>
<accession>A0A9E8N8J7</accession>
<gene>
    <name evidence="2" type="ORF">ON006_29815</name>
</gene>
<dbReference type="EMBL" id="CP112998">
    <property type="protein sequence ID" value="WAC11914.1"/>
    <property type="molecule type" value="Genomic_DNA"/>
</dbReference>
<dbReference type="SUPFAM" id="SSF51126">
    <property type="entry name" value="Pectin lyase-like"/>
    <property type="match status" value="3"/>
</dbReference>
<protein>
    <recommendedName>
        <fullName evidence="4">Right handed beta helix domain-containing protein</fullName>
    </recommendedName>
</protein>
<evidence type="ECO:0008006" key="4">
    <source>
        <dbReference type="Google" id="ProtNLM"/>
    </source>
</evidence>
<evidence type="ECO:0000256" key="1">
    <source>
        <dbReference type="SAM" id="SignalP"/>
    </source>
</evidence>
<dbReference type="AlphaFoldDB" id="A0A9E8N8J7"/>